<evidence type="ECO:0000313" key="3">
    <source>
        <dbReference type="RefSeq" id="XP_056861515.1"/>
    </source>
</evidence>
<dbReference type="InterPro" id="IPR006566">
    <property type="entry name" value="FBD"/>
</dbReference>
<dbReference type="Gene3D" id="1.20.1280.50">
    <property type="match status" value="1"/>
</dbReference>
<dbReference type="GeneID" id="130509476"/>
<organism evidence="2 3">
    <name type="scientific">Raphanus sativus</name>
    <name type="common">Radish</name>
    <name type="synonym">Raphanus raphanistrum var. sativus</name>
    <dbReference type="NCBI Taxonomy" id="3726"/>
    <lineage>
        <taxon>Eukaryota</taxon>
        <taxon>Viridiplantae</taxon>
        <taxon>Streptophyta</taxon>
        <taxon>Embryophyta</taxon>
        <taxon>Tracheophyta</taxon>
        <taxon>Spermatophyta</taxon>
        <taxon>Magnoliopsida</taxon>
        <taxon>eudicotyledons</taxon>
        <taxon>Gunneridae</taxon>
        <taxon>Pentapetalae</taxon>
        <taxon>rosids</taxon>
        <taxon>malvids</taxon>
        <taxon>Brassicales</taxon>
        <taxon>Brassicaceae</taxon>
        <taxon>Brassiceae</taxon>
        <taxon>Raphanus</taxon>
    </lineage>
</organism>
<dbReference type="InterPro" id="IPR055411">
    <property type="entry name" value="LRR_FXL15/At3g58940/PEG3-like"/>
</dbReference>
<dbReference type="InterPro" id="IPR036047">
    <property type="entry name" value="F-box-like_dom_sf"/>
</dbReference>
<dbReference type="Pfam" id="PF24758">
    <property type="entry name" value="LRR_At5g56370"/>
    <property type="match status" value="1"/>
</dbReference>
<accession>A0A9W3DCA5</accession>
<sequence>MDLISELPEALLLSILSLLPAQDVASTMLLSKRWRFLWTSVPRLEYDDSYQSIAYRRFSRFVDRFLFLHEGPVIETLHFKLGKTCGGEDIRVWIRAADKCCVRELIFEIDASSNDSPPIVLPSSLYTGCRMLVTLKLNKVILEDTSSSIAFPSLKNLSLVSVEYPGDEFVSSLLSSCHVLEDLHVEQCSSDNVTIFNVRVPSLKSLVLHALADDDDDDDEYGFVIDTPSLEWLDIVDYREGFCIIENGMPKIMTASFDVNYSHSGEIMRTITSVKRLDLCLSTSSKVPVLYLHAIVIRIPIATSLMVKSLVYMQNAYPSGSVFCCLAHLKICTCQTEWLELLMCMLRYSPKLQSLRLKQYHEIEACNPRPCWTEPNSVPDCLVSSLEALEWVGYEGTEEEKEVVAFILRSAKCLERVTIYSSSKDPCKKLELVKELSFLPRCSSSCNFLFD</sequence>
<dbReference type="SUPFAM" id="SSF81383">
    <property type="entry name" value="F-box domain"/>
    <property type="match status" value="1"/>
</dbReference>
<reference evidence="2" key="1">
    <citation type="journal article" date="2019" name="Database">
        <title>The radish genome database (RadishGD): an integrated information resource for radish genomics.</title>
        <authorList>
            <person name="Yu H.J."/>
            <person name="Baek S."/>
            <person name="Lee Y.J."/>
            <person name="Cho A."/>
            <person name="Mun J.H."/>
        </authorList>
    </citation>
    <scope>NUCLEOTIDE SEQUENCE [LARGE SCALE GENOMIC DNA]</scope>
    <source>
        <strain evidence="2">cv. WK10039</strain>
    </source>
</reference>
<proteinExistence type="predicted"/>
<dbReference type="InterPro" id="IPR032675">
    <property type="entry name" value="LRR_dom_sf"/>
</dbReference>
<dbReference type="AlphaFoldDB" id="A0A9W3DCA5"/>
<dbReference type="PROSITE" id="PS50181">
    <property type="entry name" value="FBOX"/>
    <property type="match status" value="1"/>
</dbReference>
<name>A0A9W3DCA5_RAPSA</name>
<dbReference type="Gene3D" id="3.80.10.10">
    <property type="entry name" value="Ribonuclease Inhibitor"/>
    <property type="match status" value="1"/>
</dbReference>
<dbReference type="PANTHER" id="PTHR31900:SF34">
    <property type="entry name" value="EMB|CAB62440.1-RELATED"/>
    <property type="match status" value="1"/>
</dbReference>
<dbReference type="RefSeq" id="XP_056861515.1">
    <property type="nucleotide sequence ID" value="XM_057005535.1"/>
</dbReference>
<reference evidence="3" key="2">
    <citation type="submission" date="2025-08" db="UniProtKB">
        <authorList>
            <consortium name="RefSeq"/>
        </authorList>
    </citation>
    <scope>IDENTIFICATION</scope>
    <source>
        <tissue evidence="3">Leaf</tissue>
    </source>
</reference>
<dbReference type="Proteomes" id="UP000504610">
    <property type="component" value="Chromosome 3"/>
</dbReference>
<feature type="domain" description="F-box" evidence="1">
    <location>
        <begin position="1"/>
        <end position="53"/>
    </location>
</feature>
<dbReference type="PANTHER" id="PTHR31900">
    <property type="entry name" value="F-BOX/RNI SUPERFAMILY PROTEIN-RELATED"/>
    <property type="match status" value="1"/>
</dbReference>
<dbReference type="Pfam" id="PF08387">
    <property type="entry name" value="FBD"/>
    <property type="match status" value="1"/>
</dbReference>
<gene>
    <name evidence="3" type="primary">LOC130509476</name>
</gene>
<protein>
    <submittedName>
        <fullName evidence="3">Probable FBD-associated F-box protein At1g32375 isoform X1</fullName>
    </submittedName>
</protein>
<dbReference type="OrthoDB" id="1107256at2759"/>
<dbReference type="InterPro" id="IPR001810">
    <property type="entry name" value="F-box_dom"/>
</dbReference>
<dbReference type="Pfam" id="PF00646">
    <property type="entry name" value="F-box"/>
    <property type="match status" value="1"/>
</dbReference>
<dbReference type="SMART" id="SM00579">
    <property type="entry name" value="FBD"/>
    <property type="match status" value="1"/>
</dbReference>
<evidence type="ECO:0000313" key="2">
    <source>
        <dbReference type="Proteomes" id="UP000504610"/>
    </source>
</evidence>
<dbReference type="KEGG" id="rsz:130509476"/>
<dbReference type="SUPFAM" id="SSF52047">
    <property type="entry name" value="RNI-like"/>
    <property type="match status" value="1"/>
</dbReference>
<keyword evidence="2" id="KW-1185">Reference proteome</keyword>
<evidence type="ECO:0000259" key="1">
    <source>
        <dbReference type="PROSITE" id="PS50181"/>
    </source>
</evidence>
<dbReference type="InterPro" id="IPR050232">
    <property type="entry name" value="FBL13/AtMIF1-like"/>
</dbReference>
<dbReference type="SMART" id="SM00256">
    <property type="entry name" value="FBOX"/>
    <property type="match status" value="1"/>
</dbReference>